<dbReference type="RefSeq" id="WP_242859561.1">
    <property type="nucleotide sequence ID" value="NZ_CYZP01000013.1"/>
</dbReference>
<organism evidence="2 3">
    <name type="scientific">Blautia obeum</name>
    <dbReference type="NCBI Taxonomy" id="40520"/>
    <lineage>
        <taxon>Bacteria</taxon>
        <taxon>Bacillati</taxon>
        <taxon>Bacillota</taxon>
        <taxon>Clostridia</taxon>
        <taxon>Lachnospirales</taxon>
        <taxon>Lachnospiraceae</taxon>
        <taxon>Blautia</taxon>
    </lineage>
</organism>
<name>A0A174BUT9_9FIRM</name>
<accession>A0A174BUT9</accession>
<evidence type="ECO:0000313" key="2">
    <source>
        <dbReference type="EMBL" id="CUO03415.1"/>
    </source>
</evidence>
<dbReference type="InterPro" id="IPR036641">
    <property type="entry name" value="HPT_dom_sf"/>
</dbReference>
<dbReference type="AlphaFoldDB" id="A0A174BUT9"/>
<dbReference type="Gene3D" id="1.20.120.160">
    <property type="entry name" value="HPT domain"/>
    <property type="match status" value="1"/>
</dbReference>
<dbReference type="SUPFAM" id="SSF47226">
    <property type="entry name" value="Histidine-containing phosphotransfer domain, HPT domain"/>
    <property type="match status" value="1"/>
</dbReference>
<sequence length="145" mass="16783">MTMQECYKAIGGNYEAVLGRLHSEALIQRFTLKFLEDQSYLQLKQALENKNYEDAFRSAHTLKGGCQNLSFDRLYEVSDKSLPNQIYSQNLIKVMQEKIDFFKSNSGINSIDYNASSGQLTIINEKQKIIYQREDPGFDVFKVFE</sequence>
<dbReference type="Pfam" id="PF01627">
    <property type="entry name" value="Hpt"/>
    <property type="match status" value="1"/>
</dbReference>
<dbReference type="Proteomes" id="UP000095645">
    <property type="component" value="Unassembled WGS sequence"/>
</dbReference>
<dbReference type="InterPro" id="IPR008207">
    <property type="entry name" value="Sig_transdc_His_kin_Hpt_dom"/>
</dbReference>
<dbReference type="EMBL" id="CYZP01000013">
    <property type="protein sequence ID" value="CUO03415.1"/>
    <property type="molecule type" value="Genomic_DNA"/>
</dbReference>
<reference evidence="2 3" key="1">
    <citation type="submission" date="2015-09" db="EMBL/GenBank/DDBJ databases">
        <authorList>
            <consortium name="Pathogen Informatics"/>
        </authorList>
    </citation>
    <scope>NUCLEOTIDE SEQUENCE [LARGE SCALE GENOMIC DNA]</scope>
    <source>
        <strain evidence="2 3">2789STDY5834861</strain>
    </source>
</reference>
<proteinExistence type="predicted"/>
<feature type="domain" description="HPt" evidence="1">
    <location>
        <begin position="42"/>
        <end position="78"/>
    </location>
</feature>
<dbReference type="GO" id="GO:0000160">
    <property type="term" value="P:phosphorelay signal transduction system"/>
    <property type="evidence" value="ECO:0007669"/>
    <property type="project" value="InterPro"/>
</dbReference>
<evidence type="ECO:0000259" key="1">
    <source>
        <dbReference type="Pfam" id="PF01627"/>
    </source>
</evidence>
<gene>
    <name evidence="2" type="ORF">ERS852476_01703</name>
</gene>
<protein>
    <submittedName>
        <fullName evidence="2">Hpt domain</fullName>
    </submittedName>
</protein>
<evidence type="ECO:0000313" key="3">
    <source>
        <dbReference type="Proteomes" id="UP000095645"/>
    </source>
</evidence>